<evidence type="ECO:0000313" key="2">
    <source>
        <dbReference type="EMBL" id="PSL25864.1"/>
    </source>
</evidence>
<organism evidence="2 3">
    <name type="scientific">Chitinophaga ginsengisoli</name>
    <dbReference type="NCBI Taxonomy" id="363837"/>
    <lineage>
        <taxon>Bacteria</taxon>
        <taxon>Pseudomonadati</taxon>
        <taxon>Bacteroidota</taxon>
        <taxon>Chitinophagia</taxon>
        <taxon>Chitinophagales</taxon>
        <taxon>Chitinophagaceae</taxon>
        <taxon>Chitinophaga</taxon>
    </lineage>
</organism>
<feature type="signal peptide" evidence="1">
    <location>
        <begin position="1"/>
        <end position="19"/>
    </location>
</feature>
<reference evidence="2 3" key="1">
    <citation type="submission" date="2018-03" db="EMBL/GenBank/DDBJ databases">
        <title>Genomic Encyclopedia of Archaeal and Bacterial Type Strains, Phase II (KMG-II): from individual species to whole genera.</title>
        <authorList>
            <person name="Goeker M."/>
        </authorList>
    </citation>
    <scope>NUCLEOTIDE SEQUENCE [LARGE SCALE GENOMIC DNA]</scope>
    <source>
        <strain evidence="2 3">DSM 18107</strain>
    </source>
</reference>
<evidence type="ECO:0000313" key="3">
    <source>
        <dbReference type="Proteomes" id="UP000240978"/>
    </source>
</evidence>
<dbReference type="EMBL" id="PYGK01000012">
    <property type="protein sequence ID" value="PSL25864.1"/>
    <property type="molecule type" value="Genomic_DNA"/>
</dbReference>
<sequence length="150" mass="17578">MLRSYRNIFLYLLLFVCLAACRSSSKLSDYKGNIYLIRKVKSVNNWYVIYATKKDSVYKIIVQKENTDTLSCREKVNIGKYYKLILHSRKKDPPSLNGIPIRPMNSLDIQCYQYDEVTEFCIEPREGIYDLYSTESIKGNCYLGKIDLNK</sequence>
<keyword evidence="3" id="KW-1185">Reference proteome</keyword>
<gene>
    <name evidence="2" type="ORF">CLV42_11269</name>
</gene>
<evidence type="ECO:0000256" key="1">
    <source>
        <dbReference type="SAM" id="SignalP"/>
    </source>
</evidence>
<protein>
    <recommendedName>
        <fullName evidence="4">Lipoprotein</fullName>
    </recommendedName>
</protein>
<comment type="caution">
    <text evidence="2">The sequence shown here is derived from an EMBL/GenBank/DDBJ whole genome shotgun (WGS) entry which is preliminary data.</text>
</comment>
<proteinExistence type="predicted"/>
<evidence type="ECO:0008006" key="4">
    <source>
        <dbReference type="Google" id="ProtNLM"/>
    </source>
</evidence>
<dbReference type="AlphaFoldDB" id="A0A2P8FVW9"/>
<keyword evidence="1" id="KW-0732">Signal</keyword>
<accession>A0A2P8FVW9</accession>
<name>A0A2P8FVW9_9BACT</name>
<dbReference type="Proteomes" id="UP000240978">
    <property type="component" value="Unassembled WGS sequence"/>
</dbReference>
<feature type="chain" id="PRO_5015177107" description="Lipoprotein" evidence="1">
    <location>
        <begin position="20"/>
        <end position="150"/>
    </location>
</feature>